<organism evidence="2 3">
    <name type="scientific">Elysia crispata</name>
    <name type="common">lettuce slug</name>
    <dbReference type="NCBI Taxonomy" id="231223"/>
    <lineage>
        <taxon>Eukaryota</taxon>
        <taxon>Metazoa</taxon>
        <taxon>Spiralia</taxon>
        <taxon>Lophotrochozoa</taxon>
        <taxon>Mollusca</taxon>
        <taxon>Gastropoda</taxon>
        <taxon>Heterobranchia</taxon>
        <taxon>Euthyneura</taxon>
        <taxon>Panpulmonata</taxon>
        <taxon>Sacoglossa</taxon>
        <taxon>Placobranchoidea</taxon>
        <taxon>Plakobranchidae</taxon>
        <taxon>Elysia</taxon>
    </lineage>
</organism>
<accession>A0AAE1DRC3</accession>
<proteinExistence type="predicted"/>
<comment type="caution">
    <text evidence="2">The sequence shown here is derived from an EMBL/GenBank/DDBJ whole genome shotgun (WGS) entry which is preliminary data.</text>
</comment>
<dbReference type="EMBL" id="JAWDGP010002765">
    <property type="protein sequence ID" value="KAK3780044.1"/>
    <property type="molecule type" value="Genomic_DNA"/>
</dbReference>
<evidence type="ECO:0000313" key="2">
    <source>
        <dbReference type="EMBL" id="KAK3780044.1"/>
    </source>
</evidence>
<protein>
    <submittedName>
        <fullName evidence="2">Uncharacterized protein</fullName>
    </submittedName>
</protein>
<evidence type="ECO:0000313" key="3">
    <source>
        <dbReference type="Proteomes" id="UP001283361"/>
    </source>
</evidence>
<reference evidence="2" key="1">
    <citation type="journal article" date="2023" name="G3 (Bethesda)">
        <title>A reference genome for the long-term kleptoplast-retaining sea slug Elysia crispata morphotype clarki.</title>
        <authorList>
            <person name="Eastman K.E."/>
            <person name="Pendleton A.L."/>
            <person name="Shaikh M.A."/>
            <person name="Suttiyut T."/>
            <person name="Ogas R."/>
            <person name="Tomko P."/>
            <person name="Gavelis G."/>
            <person name="Widhalm J.R."/>
            <person name="Wisecaver J.H."/>
        </authorList>
    </citation>
    <scope>NUCLEOTIDE SEQUENCE</scope>
    <source>
        <strain evidence="2">ECLA1</strain>
    </source>
</reference>
<feature type="region of interest" description="Disordered" evidence="1">
    <location>
        <begin position="47"/>
        <end position="69"/>
    </location>
</feature>
<dbReference type="AlphaFoldDB" id="A0AAE1DRC3"/>
<evidence type="ECO:0000256" key="1">
    <source>
        <dbReference type="SAM" id="MobiDB-lite"/>
    </source>
</evidence>
<name>A0AAE1DRC3_9GAST</name>
<keyword evidence="3" id="KW-1185">Reference proteome</keyword>
<sequence>MIQASLGLAGSRARRVAFTTAVSPALSSQRLSPLPCLHKLSASETQRDRRSLISAAEPGGGRLQLVAEP</sequence>
<gene>
    <name evidence="2" type="ORF">RRG08_064853</name>
</gene>
<dbReference type="Proteomes" id="UP001283361">
    <property type="component" value="Unassembled WGS sequence"/>
</dbReference>